<gene>
    <name evidence="1" type="ORF">DSO57_1012218</name>
</gene>
<keyword evidence="2" id="KW-1185">Reference proteome</keyword>
<reference evidence="1" key="1">
    <citation type="submission" date="2022-04" db="EMBL/GenBank/DDBJ databases">
        <title>Genome of the entomopathogenic fungus Entomophthora muscae.</title>
        <authorList>
            <person name="Elya C."/>
            <person name="Lovett B.R."/>
            <person name="Lee E."/>
            <person name="Macias A.M."/>
            <person name="Hajek A.E."/>
            <person name="De Bivort B.L."/>
            <person name="Kasson M.T."/>
            <person name="De Fine Licht H.H."/>
            <person name="Stajich J.E."/>
        </authorList>
    </citation>
    <scope>NUCLEOTIDE SEQUENCE</scope>
    <source>
        <strain evidence="1">Berkeley</strain>
    </source>
</reference>
<sequence length="77" mass="8522">MLGDKSSMIFKTLALILPIALATTLPKRNRPHLVAREPSPKPGFWDDVGDFFEGFTKPAPANWRAGIYGLRVVPDKS</sequence>
<protein>
    <submittedName>
        <fullName evidence="1">Uncharacterized protein</fullName>
    </submittedName>
</protein>
<name>A0ACC2URX2_9FUNG</name>
<dbReference type="Proteomes" id="UP001165960">
    <property type="component" value="Unassembled WGS sequence"/>
</dbReference>
<evidence type="ECO:0000313" key="2">
    <source>
        <dbReference type="Proteomes" id="UP001165960"/>
    </source>
</evidence>
<organism evidence="1 2">
    <name type="scientific">Entomophthora muscae</name>
    <dbReference type="NCBI Taxonomy" id="34485"/>
    <lineage>
        <taxon>Eukaryota</taxon>
        <taxon>Fungi</taxon>
        <taxon>Fungi incertae sedis</taxon>
        <taxon>Zoopagomycota</taxon>
        <taxon>Entomophthoromycotina</taxon>
        <taxon>Entomophthoromycetes</taxon>
        <taxon>Entomophthorales</taxon>
        <taxon>Entomophthoraceae</taxon>
        <taxon>Entomophthora</taxon>
    </lineage>
</organism>
<comment type="caution">
    <text evidence="1">The sequence shown here is derived from an EMBL/GenBank/DDBJ whole genome shotgun (WGS) entry which is preliminary data.</text>
</comment>
<dbReference type="EMBL" id="QTSX02000043">
    <property type="protein sequence ID" value="KAJ9089517.1"/>
    <property type="molecule type" value="Genomic_DNA"/>
</dbReference>
<proteinExistence type="predicted"/>
<evidence type="ECO:0000313" key="1">
    <source>
        <dbReference type="EMBL" id="KAJ9089517.1"/>
    </source>
</evidence>
<accession>A0ACC2URX2</accession>